<dbReference type="InterPro" id="IPR014017">
    <property type="entry name" value="DNA_helicase_UvrD-like_C"/>
</dbReference>
<evidence type="ECO:0000256" key="4">
    <source>
        <dbReference type="ARBA" id="ARBA00022806"/>
    </source>
</evidence>
<accession>A0A6G2CNG9</accession>
<dbReference type="EC" id="5.6.2.4" evidence="9"/>
<dbReference type="GO" id="GO:0043138">
    <property type="term" value="F:3'-5' DNA helicase activity"/>
    <property type="evidence" value="ECO:0007669"/>
    <property type="project" value="UniProtKB-EC"/>
</dbReference>
<dbReference type="InterPro" id="IPR014016">
    <property type="entry name" value="UvrD-like_ATP-bd"/>
</dbReference>
<evidence type="ECO:0000256" key="5">
    <source>
        <dbReference type="ARBA" id="ARBA00022840"/>
    </source>
</evidence>
<evidence type="ECO:0000256" key="9">
    <source>
        <dbReference type="ARBA" id="ARBA00034808"/>
    </source>
</evidence>
<evidence type="ECO:0000256" key="6">
    <source>
        <dbReference type="ARBA" id="ARBA00023125"/>
    </source>
</evidence>
<evidence type="ECO:0000313" key="11">
    <source>
        <dbReference type="EMBL" id="MTL94443.1"/>
    </source>
</evidence>
<keyword evidence="5" id="KW-0067">ATP-binding</keyword>
<evidence type="ECO:0000256" key="7">
    <source>
        <dbReference type="ARBA" id="ARBA00023235"/>
    </source>
</evidence>
<keyword evidence="2" id="KW-0547">Nucleotide-binding</keyword>
<evidence type="ECO:0000256" key="1">
    <source>
        <dbReference type="ARBA" id="ARBA00009922"/>
    </source>
</evidence>
<dbReference type="InterPro" id="IPR000212">
    <property type="entry name" value="DNA_helicase_UvrD/REP"/>
</dbReference>
<dbReference type="Pfam" id="PF13361">
    <property type="entry name" value="UvrD_C"/>
    <property type="match status" value="1"/>
</dbReference>
<dbReference type="EMBL" id="WMQV01000015">
    <property type="protein sequence ID" value="MTL94443.1"/>
    <property type="molecule type" value="Genomic_DNA"/>
</dbReference>
<organism evidence="11">
    <name type="scientific">Turicibacter sanguinis</name>
    <dbReference type="NCBI Taxonomy" id="154288"/>
    <lineage>
        <taxon>Bacteria</taxon>
        <taxon>Bacillati</taxon>
        <taxon>Bacillota</taxon>
        <taxon>Erysipelotrichia</taxon>
        <taxon>Erysipelotrichales</taxon>
        <taxon>Turicibacteraceae</taxon>
        <taxon>Turicibacter</taxon>
    </lineage>
</organism>
<protein>
    <recommendedName>
        <fullName evidence="9">DNA 3'-5' helicase</fullName>
        <ecNumber evidence="9">5.6.2.4</ecNumber>
    </recommendedName>
</protein>
<dbReference type="InterPro" id="IPR013986">
    <property type="entry name" value="DExx_box_DNA_helicase_dom_sf"/>
</dbReference>
<comment type="catalytic activity">
    <reaction evidence="10">
        <text>ATP + H2O = ADP + phosphate + H(+)</text>
        <dbReference type="Rhea" id="RHEA:13065"/>
        <dbReference type="ChEBI" id="CHEBI:15377"/>
        <dbReference type="ChEBI" id="CHEBI:15378"/>
        <dbReference type="ChEBI" id="CHEBI:30616"/>
        <dbReference type="ChEBI" id="CHEBI:43474"/>
        <dbReference type="ChEBI" id="CHEBI:456216"/>
        <dbReference type="EC" id="5.6.2.4"/>
    </reaction>
</comment>
<keyword evidence="6" id="KW-0238">DNA-binding</keyword>
<dbReference type="PANTHER" id="PTHR11070:SF2">
    <property type="entry name" value="ATP-DEPENDENT DNA HELICASE SRS2"/>
    <property type="match status" value="1"/>
</dbReference>
<dbReference type="CDD" id="cd17932">
    <property type="entry name" value="DEXQc_UvrD"/>
    <property type="match status" value="1"/>
</dbReference>
<dbReference type="InterPro" id="IPR027417">
    <property type="entry name" value="P-loop_NTPase"/>
</dbReference>
<keyword evidence="3" id="KW-0378">Hydrolase</keyword>
<reference evidence="11" key="1">
    <citation type="journal article" date="2019" name="Nat. Med.">
        <title>A library of human gut bacterial isolates paired with longitudinal multiomics data enables mechanistic microbiome research.</title>
        <authorList>
            <person name="Poyet M."/>
            <person name="Groussin M."/>
            <person name="Gibbons S.M."/>
            <person name="Avila-Pacheco J."/>
            <person name="Jiang X."/>
            <person name="Kearney S.M."/>
            <person name="Perrotta A.R."/>
            <person name="Berdy B."/>
            <person name="Zhao S."/>
            <person name="Lieberman T.D."/>
            <person name="Swanson P.K."/>
            <person name="Smith M."/>
            <person name="Roesemann S."/>
            <person name="Alexander J.E."/>
            <person name="Rich S.A."/>
            <person name="Livny J."/>
            <person name="Vlamakis H."/>
            <person name="Clish C."/>
            <person name="Bullock K."/>
            <person name="Deik A."/>
            <person name="Scott J."/>
            <person name="Pierce K.A."/>
            <person name="Xavier R.J."/>
            <person name="Alm E.J."/>
        </authorList>
    </citation>
    <scope>NUCLEOTIDE SEQUENCE</scope>
    <source>
        <strain evidence="11">BIOML-A179</strain>
    </source>
</reference>
<evidence type="ECO:0000256" key="10">
    <source>
        <dbReference type="ARBA" id="ARBA00048988"/>
    </source>
</evidence>
<comment type="catalytic activity">
    <reaction evidence="8">
        <text>Couples ATP hydrolysis with the unwinding of duplex DNA by translocating in the 3'-5' direction.</text>
        <dbReference type="EC" id="5.6.2.4"/>
    </reaction>
</comment>
<dbReference type="Gene3D" id="1.10.486.10">
    <property type="entry name" value="PCRA, domain 4"/>
    <property type="match status" value="1"/>
</dbReference>
<dbReference type="PROSITE" id="PS51217">
    <property type="entry name" value="UVRD_HELICASE_CTER"/>
    <property type="match status" value="1"/>
</dbReference>
<evidence type="ECO:0000256" key="2">
    <source>
        <dbReference type="ARBA" id="ARBA00022741"/>
    </source>
</evidence>
<comment type="similarity">
    <text evidence="1">Belongs to the helicase family. UvrD subfamily.</text>
</comment>
<dbReference type="GO" id="GO:0005524">
    <property type="term" value="F:ATP binding"/>
    <property type="evidence" value="ECO:0007669"/>
    <property type="project" value="UniProtKB-UniRule"/>
</dbReference>
<dbReference type="PANTHER" id="PTHR11070">
    <property type="entry name" value="UVRD / RECB / PCRA DNA HELICASE FAMILY MEMBER"/>
    <property type="match status" value="1"/>
</dbReference>
<dbReference type="Pfam" id="PF00580">
    <property type="entry name" value="UvrD-helicase"/>
    <property type="match status" value="1"/>
</dbReference>
<dbReference type="AlphaFoldDB" id="A0A6G2CNG9"/>
<name>A0A6G2CNG9_9FIRM</name>
<keyword evidence="4" id="KW-0347">Helicase</keyword>
<comment type="caution">
    <text evidence="11">The sequence shown here is derived from an EMBL/GenBank/DDBJ whole genome shotgun (WGS) entry which is preliminary data.</text>
</comment>
<dbReference type="GO" id="GO:0000725">
    <property type="term" value="P:recombinational repair"/>
    <property type="evidence" value="ECO:0007669"/>
    <property type="project" value="TreeGrafter"/>
</dbReference>
<evidence type="ECO:0000256" key="8">
    <source>
        <dbReference type="ARBA" id="ARBA00034617"/>
    </source>
</evidence>
<evidence type="ECO:0000256" key="3">
    <source>
        <dbReference type="ARBA" id="ARBA00022801"/>
    </source>
</evidence>
<sequence>MKFLVKLGLILYNKDKQNVSLGGIFIMDLYTYLNQYHQIVLTDDQLAATQALDGPICVISCPGSGKTTVTVIRLANLILSGKVHPQQILALTFSKASARDMNERFQALFPKLSKQVQFSTIHSFAFQLIKHYQQLSGVMYQFIEGNQTTLHKKQLLTQFYIETTERYPSDDDLETLTGQISLLKNLMIEPHHTKEIKQYVETEVEEFIQLYKKYEAFKESRYLLDYDDLLTTAFSILKHHDYLLNFYQTRYTHIQIDEAQDTSKIQYELIKLIASRHHNIFLVGDDDQSIYAFRGAYPKQLLTFKETFKEARILYMNQNFRSTASIVSTSSQFIQHNKSRYKKTIQTQNETGMFPTLHHFQTEQEQLSFLITTLKQAEDLNDVAILYRQNVSALPLIEQFERHQIPFKLQEGKLSFFYHPIVRDIKAIITLSRSPNHLESFQRVAKILYLSATTQHQVTSQTESGYLDYLTRLVTFNSTYQREKVRLFKQNLMKLPSLPCNRMMAFILNTLDYESYLIKKGFLKDEKEERLYTQGMAVLETLKMIAKDVDSHKAFLERLEHLRLISEQSTTQAKGVNLLTFHASKGLEFKTVFLIDCMNGITPPQTAIIEAKSQIFDHYEEERRLFYVAMTRAKEQLTLLSVAKKHNLLFSRSNFYKEVSKILNPIDEEPKPVSSRLSHGKKIEELKRGLITSESADLTPFKEGSVINHKRFGTGTIIEKEGEIATIQFENETKRISLRITVLNGNVELVSS</sequence>
<keyword evidence="7" id="KW-0413">Isomerase</keyword>
<dbReference type="Gene3D" id="1.10.10.160">
    <property type="match status" value="1"/>
</dbReference>
<proteinExistence type="inferred from homology"/>
<dbReference type="PROSITE" id="PS51198">
    <property type="entry name" value="UVRD_HELICASE_ATP_BIND"/>
    <property type="match status" value="1"/>
</dbReference>
<dbReference type="GO" id="GO:0003677">
    <property type="term" value="F:DNA binding"/>
    <property type="evidence" value="ECO:0007669"/>
    <property type="project" value="UniProtKB-KW"/>
</dbReference>
<dbReference type="SUPFAM" id="SSF52540">
    <property type="entry name" value="P-loop containing nucleoside triphosphate hydrolases"/>
    <property type="match status" value="1"/>
</dbReference>
<dbReference type="GO" id="GO:0016787">
    <property type="term" value="F:hydrolase activity"/>
    <property type="evidence" value="ECO:0007669"/>
    <property type="project" value="UniProtKB-UniRule"/>
</dbReference>
<dbReference type="Gene3D" id="3.40.50.300">
    <property type="entry name" value="P-loop containing nucleotide triphosphate hydrolases"/>
    <property type="match status" value="2"/>
</dbReference>
<gene>
    <name evidence="11" type="ORF">GMA64_07880</name>
</gene>